<feature type="transmembrane region" description="Helical" evidence="1">
    <location>
        <begin position="43"/>
        <end position="64"/>
    </location>
</feature>
<evidence type="ECO:0000256" key="1">
    <source>
        <dbReference type="SAM" id="Phobius"/>
    </source>
</evidence>
<feature type="transmembrane region" description="Helical" evidence="1">
    <location>
        <begin position="84"/>
        <end position="104"/>
    </location>
</feature>
<protein>
    <submittedName>
        <fullName evidence="2">Uncharacterized protein</fullName>
    </submittedName>
</protein>
<comment type="caution">
    <text evidence="2">The sequence shown here is derived from an EMBL/GenBank/DDBJ whole genome shotgun (WGS) entry which is preliminary data.</text>
</comment>
<dbReference type="AlphaFoldDB" id="A0A2I9CVQ0"/>
<sequence>MGESRETAGRRRIRAAGWLAGGLSGVLLAGALASDGAYARQAWVPLLLAVGVGYLHTFLSLLFLERRVGTVRAWRLGAVRRTFLLLWEAPAGMLATLALFWWMAQRF</sequence>
<dbReference type="EMBL" id="BFAG01000007">
    <property type="protein sequence ID" value="GBF06034.1"/>
    <property type="molecule type" value="Genomic_DNA"/>
</dbReference>
<keyword evidence="1" id="KW-0472">Membrane</keyword>
<dbReference type="RefSeq" id="WP_133162012.1">
    <property type="nucleotide sequence ID" value="NZ_BFAG01000007.1"/>
</dbReference>
<gene>
    <name evidence="2" type="ORF">DAERI_070032</name>
</gene>
<keyword evidence="1" id="KW-1133">Transmembrane helix</keyword>
<reference evidence="3" key="1">
    <citation type="submission" date="2018-01" db="EMBL/GenBank/DDBJ databases">
        <title>Draft Genome Sequence of the Radioresistant Bacterium Deinococcus aerius TR0125, Isolated from the Higher Atmosphere above Japan.</title>
        <authorList>
            <person name="Satoh K."/>
            <person name="Arai H."/>
            <person name="Sanzen T."/>
            <person name="Kawaguchi Y."/>
            <person name="Hayashi H."/>
            <person name="Yokobori S."/>
            <person name="Yamagishi A."/>
            <person name="Oono Y."/>
            <person name="Narumi I."/>
        </authorList>
    </citation>
    <scope>NUCLEOTIDE SEQUENCE [LARGE SCALE GENOMIC DNA]</scope>
    <source>
        <strain evidence="3">TR0125</strain>
    </source>
</reference>
<keyword evidence="3" id="KW-1185">Reference proteome</keyword>
<organism evidence="2 3">
    <name type="scientific">Deinococcus aerius</name>
    <dbReference type="NCBI Taxonomy" id="200253"/>
    <lineage>
        <taxon>Bacteria</taxon>
        <taxon>Thermotogati</taxon>
        <taxon>Deinococcota</taxon>
        <taxon>Deinococci</taxon>
        <taxon>Deinococcales</taxon>
        <taxon>Deinococcaceae</taxon>
        <taxon>Deinococcus</taxon>
    </lineage>
</organism>
<proteinExistence type="predicted"/>
<name>A0A2I9CVQ0_9DEIO</name>
<accession>A0A2I9CVQ0</accession>
<keyword evidence="1" id="KW-0812">Transmembrane</keyword>
<dbReference type="Proteomes" id="UP000236569">
    <property type="component" value="Unassembled WGS sequence"/>
</dbReference>
<evidence type="ECO:0000313" key="3">
    <source>
        <dbReference type="Proteomes" id="UP000236569"/>
    </source>
</evidence>
<evidence type="ECO:0000313" key="2">
    <source>
        <dbReference type="EMBL" id="GBF06034.1"/>
    </source>
</evidence>